<organism evidence="1 2">
    <name type="scientific">Cucumis sativus</name>
    <name type="common">Cucumber</name>
    <dbReference type="NCBI Taxonomy" id="3659"/>
    <lineage>
        <taxon>Eukaryota</taxon>
        <taxon>Viridiplantae</taxon>
        <taxon>Streptophyta</taxon>
        <taxon>Embryophyta</taxon>
        <taxon>Tracheophyta</taxon>
        <taxon>Spermatophyta</taxon>
        <taxon>Magnoliopsida</taxon>
        <taxon>eudicotyledons</taxon>
        <taxon>Gunneridae</taxon>
        <taxon>Pentapetalae</taxon>
        <taxon>rosids</taxon>
        <taxon>fabids</taxon>
        <taxon>Cucurbitales</taxon>
        <taxon>Cucurbitaceae</taxon>
        <taxon>Benincaseae</taxon>
        <taxon>Cucumis</taxon>
    </lineage>
</organism>
<gene>
    <name evidence="1" type="ORF">Csa_1G177730</name>
</gene>
<dbReference type="AlphaFoldDB" id="A0A0A0LYJ4"/>
<protein>
    <submittedName>
        <fullName evidence="1">Uncharacterized protein</fullName>
    </submittedName>
</protein>
<name>A0A0A0LYJ4_CUCSA</name>
<sequence>MRVNLLKGEILKHLEKFEKVEVDGCDAELLLNLSEMVEKLIIGSENVDESATIVEDLTFVCQPLPFCEQQPTSHIG</sequence>
<evidence type="ECO:0000313" key="1">
    <source>
        <dbReference type="EMBL" id="KGN65006.1"/>
    </source>
</evidence>
<reference evidence="1 2" key="2">
    <citation type="journal article" date="2009" name="PLoS ONE">
        <title>An integrated genetic and cytogenetic map of the cucumber genome.</title>
        <authorList>
            <person name="Ren Y."/>
            <person name="Zhang Z."/>
            <person name="Liu J."/>
            <person name="Staub J.E."/>
            <person name="Han Y."/>
            <person name="Cheng Z."/>
            <person name="Li X."/>
            <person name="Lu J."/>
            <person name="Miao H."/>
            <person name="Kang H."/>
            <person name="Xie B."/>
            <person name="Gu X."/>
            <person name="Wang X."/>
            <person name="Du Y."/>
            <person name="Jin W."/>
            <person name="Huang S."/>
        </authorList>
    </citation>
    <scope>NUCLEOTIDE SEQUENCE [LARGE SCALE GENOMIC DNA]</scope>
    <source>
        <strain evidence="2">cv. 9930</strain>
    </source>
</reference>
<reference evidence="1 2" key="3">
    <citation type="journal article" date="2010" name="BMC Genomics">
        <title>Transcriptome sequencing and comparative analysis of cucumber flowers with different sex types.</title>
        <authorList>
            <person name="Guo S."/>
            <person name="Zheng Y."/>
            <person name="Joung J.G."/>
            <person name="Liu S."/>
            <person name="Zhang Z."/>
            <person name="Crasta O.R."/>
            <person name="Sobral B.W."/>
            <person name="Xu Y."/>
            <person name="Huang S."/>
            <person name="Fei Z."/>
        </authorList>
    </citation>
    <scope>NUCLEOTIDE SEQUENCE [LARGE SCALE GENOMIC DNA]</scope>
    <source>
        <strain evidence="2">cv. 9930</strain>
    </source>
</reference>
<reference evidence="1 2" key="1">
    <citation type="journal article" date="2009" name="Nat. Genet.">
        <title>The genome of the cucumber, Cucumis sativus L.</title>
        <authorList>
            <person name="Huang S."/>
            <person name="Li R."/>
            <person name="Zhang Z."/>
            <person name="Li L."/>
            <person name="Gu X."/>
            <person name="Fan W."/>
            <person name="Lucas W.J."/>
            <person name="Wang X."/>
            <person name="Xie B."/>
            <person name="Ni P."/>
            <person name="Ren Y."/>
            <person name="Zhu H."/>
            <person name="Li J."/>
            <person name="Lin K."/>
            <person name="Jin W."/>
            <person name="Fei Z."/>
            <person name="Li G."/>
            <person name="Staub J."/>
            <person name="Kilian A."/>
            <person name="van der Vossen E.A."/>
            <person name="Wu Y."/>
            <person name="Guo J."/>
            <person name="He J."/>
            <person name="Jia Z."/>
            <person name="Ren Y."/>
            <person name="Tian G."/>
            <person name="Lu Y."/>
            <person name="Ruan J."/>
            <person name="Qian W."/>
            <person name="Wang M."/>
            <person name="Huang Q."/>
            <person name="Li B."/>
            <person name="Xuan Z."/>
            <person name="Cao J."/>
            <person name="Asan"/>
            <person name="Wu Z."/>
            <person name="Zhang J."/>
            <person name="Cai Q."/>
            <person name="Bai Y."/>
            <person name="Zhao B."/>
            <person name="Han Y."/>
            <person name="Li Y."/>
            <person name="Li X."/>
            <person name="Wang S."/>
            <person name="Shi Q."/>
            <person name="Liu S."/>
            <person name="Cho W.K."/>
            <person name="Kim J.Y."/>
            <person name="Xu Y."/>
            <person name="Heller-Uszynska K."/>
            <person name="Miao H."/>
            <person name="Cheng Z."/>
            <person name="Zhang S."/>
            <person name="Wu J."/>
            <person name="Yang Y."/>
            <person name="Kang H."/>
            <person name="Li M."/>
            <person name="Liang H."/>
            <person name="Ren X."/>
            <person name="Shi Z."/>
            <person name="Wen M."/>
            <person name="Jian M."/>
            <person name="Yang H."/>
            <person name="Zhang G."/>
            <person name="Yang Z."/>
            <person name="Chen R."/>
            <person name="Liu S."/>
            <person name="Li J."/>
            <person name="Ma L."/>
            <person name="Liu H."/>
            <person name="Zhou Y."/>
            <person name="Zhao J."/>
            <person name="Fang X."/>
            <person name="Li G."/>
            <person name="Fang L."/>
            <person name="Li Y."/>
            <person name="Liu D."/>
            <person name="Zheng H."/>
            <person name="Zhang Y."/>
            <person name="Qin N."/>
            <person name="Li Z."/>
            <person name="Yang G."/>
            <person name="Yang S."/>
            <person name="Bolund L."/>
            <person name="Kristiansen K."/>
            <person name="Zheng H."/>
            <person name="Li S."/>
            <person name="Zhang X."/>
            <person name="Yang H."/>
            <person name="Wang J."/>
            <person name="Sun R."/>
            <person name="Zhang B."/>
            <person name="Jiang S."/>
            <person name="Wang J."/>
            <person name="Du Y."/>
            <person name="Li S."/>
        </authorList>
    </citation>
    <scope>NUCLEOTIDE SEQUENCE [LARGE SCALE GENOMIC DNA]</scope>
    <source>
        <strain evidence="2">cv. 9930</strain>
    </source>
</reference>
<dbReference type="EMBL" id="CM002922">
    <property type="protein sequence ID" value="KGN65006.1"/>
    <property type="molecule type" value="Genomic_DNA"/>
</dbReference>
<dbReference type="Gramene" id="KGN65006">
    <property type="protein sequence ID" value="KGN65006"/>
    <property type="gene ID" value="Csa_1G177730"/>
</dbReference>
<evidence type="ECO:0000313" key="2">
    <source>
        <dbReference type="Proteomes" id="UP000029981"/>
    </source>
</evidence>
<dbReference type="Proteomes" id="UP000029981">
    <property type="component" value="Chromosome 1"/>
</dbReference>
<proteinExistence type="predicted"/>
<accession>A0A0A0LYJ4</accession>
<reference evidence="1 2" key="4">
    <citation type="journal article" date="2011" name="BMC Genomics">
        <title>RNA-Seq improves annotation of protein-coding genes in the cucumber genome.</title>
        <authorList>
            <person name="Li Z."/>
            <person name="Zhang Z."/>
            <person name="Yan P."/>
            <person name="Huang S."/>
            <person name="Fei Z."/>
            <person name="Lin K."/>
        </authorList>
    </citation>
    <scope>NUCLEOTIDE SEQUENCE [LARGE SCALE GENOMIC DNA]</scope>
    <source>
        <strain evidence="2">cv. 9930</strain>
    </source>
</reference>
<keyword evidence="2" id="KW-1185">Reference proteome</keyword>